<evidence type="ECO:0000313" key="2">
    <source>
        <dbReference type="Proteomes" id="UP000789831"/>
    </source>
</evidence>
<proteinExistence type="predicted"/>
<dbReference type="Proteomes" id="UP000789831">
    <property type="component" value="Unassembled WGS sequence"/>
</dbReference>
<organism evidence="1 2">
    <name type="scientific">Ambispora gerdemannii</name>
    <dbReference type="NCBI Taxonomy" id="144530"/>
    <lineage>
        <taxon>Eukaryota</taxon>
        <taxon>Fungi</taxon>
        <taxon>Fungi incertae sedis</taxon>
        <taxon>Mucoromycota</taxon>
        <taxon>Glomeromycotina</taxon>
        <taxon>Glomeromycetes</taxon>
        <taxon>Archaeosporales</taxon>
        <taxon>Ambisporaceae</taxon>
        <taxon>Ambispora</taxon>
    </lineage>
</organism>
<sequence>RTGDLRRLRYVKLLSWQFNKRIYSKFSSYRDEKNVCFSRSSRNRKGVSYIAYMAKLRHAFLESESHA</sequence>
<keyword evidence="2" id="KW-1185">Reference proteome</keyword>
<feature type="non-terminal residue" evidence="1">
    <location>
        <position position="1"/>
    </location>
</feature>
<gene>
    <name evidence="1" type="ORF">AGERDE_LOCUS12472</name>
</gene>
<name>A0A9N9HIB0_9GLOM</name>
<accession>A0A9N9HIB0</accession>
<evidence type="ECO:0000313" key="1">
    <source>
        <dbReference type="EMBL" id="CAG8676184.1"/>
    </source>
</evidence>
<comment type="caution">
    <text evidence="1">The sequence shown here is derived from an EMBL/GenBank/DDBJ whole genome shotgun (WGS) entry which is preliminary data.</text>
</comment>
<dbReference type="EMBL" id="CAJVPL010008933">
    <property type="protein sequence ID" value="CAG8676184.1"/>
    <property type="molecule type" value="Genomic_DNA"/>
</dbReference>
<reference evidence="1" key="1">
    <citation type="submission" date="2021-06" db="EMBL/GenBank/DDBJ databases">
        <authorList>
            <person name="Kallberg Y."/>
            <person name="Tangrot J."/>
            <person name="Rosling A."/>
        </authorList>
    </citation>
    <scope>NUCLEOTIDE SEQUENCE</scope>
    <source>
        <strain evidence="1">MT106</strain>
    </source>
</reference>
<protein>
    <submittedName>
        <fullName evidence="1">10167_t:CDS:1</fullName>
    </submittedName>
</protein>
<dbReference type="AlphaFoldDB" id="A0A9N9HIB0"/>